<keyword evidence="2" id="KW-0004">4Fe-4S</keyword>
<comment type="caution">
    <text evidence="3">The sequence shown here is derived from an EMBL/GenBank/DDBJ whole genome shotgun (WGS) entry which is preliminary data.</text>
</comment>
<dbReference type="EMBL" id="JBGFTU010000014">
    <property type="protein sequence ID" value="MEZ0165685.1"/>
    <property type="molecule type" value="Genomic_DNA"/>
</dbReference>
<evidence type="ECO:0000313" key="4">
    <source>
        <dbReference type="Proteomes" id="UP001565927"/>
    </source>
</evidence>
<name>A0ABV4H284_9ACTN</name>
<dbReference type="RefSeq" id="WP_370441911.1">
    <property type="nucleotide sequence ID" value="NZ_JBGFTU010000014.1"/>
</dbReference>
<dbReference type="PIRSF" id="PIRSF004762">
    <property type="entry name" value="CHP00423"/>
    <property type="match status" value="1"/>
</dbReference>
<dbReference type="Proteomes" id="UP001565927">
    <property type="component" value="Unassembled WGS sequence"/>
</dbReference>
<dbReference type="SUPFAM" id="SSF102114">
    <property type="entry name" value="Radical SAM enzymes"/>
    <property type="match status" value="1"/>
</dbReference>
<dbReference type="InterPro" id="IPR058240">
    <property type="entry name" value="rSAM_sf"/>
</dbReference>
<comment type="cofactor">
    <cofactor evidence="1">
        <name>[4Fe-4S] cluster</name>
        <dbReference type="ChEBI" id="CHEBI:49883"/>
    </cofactor>
</comment>
<keyword evidence="2" id="KW-0479">Metal-binding</keyword>
<evidence type="ECO:0000256" key="2">
    <source>
        <dbReference type="ARBA" id="ARBA00022485"/>
    </source>
</evidence>
<sequence>MPAPSPSLPLQQALAVAAHDPRTLTDEQAVALLGADGEDLERLAALADELRRRRVGDAVTFVVNRNLDGERVGADLPHVRELVAEAVALGATEVCVQGPVPERAGPEGPLALVRAVAEGAGPGGVHLHAFRVPEVLAAADRRGSTPREFLVAAREAGLGSVPGTAARVLDDAVRTELNGGVPDLPVATWLEVLRTAHGTGLTSTSTLVHGGPETPAQQVAHLRLLAALAADTGGITEFIAMPSPLRPPSARATRALHAVARLLLDGSVEHVQAAWPKHPADLVADLLRGGADDLGGLLLDGTLDPAAGQEAGTTLTREDARALADRVGRPLRQRTTRYGEPAPA</sequence>
<protein>
    <submittedName>
        <fullName evidence="3">FO synthase</fullName>
    </submittedName>
</protein>
<accession>A0ABV4H284</accession>
<keyword evidence="4" id="KW-1185">Reference proteome</keyword>
<dbReference type="PANTHER" id="PTHR43076">
    <property type="entry name" value="FO SYNTHASE (COFH)"/>
    <property type="match status" value="1"/>
</dbReference>
<reference evidence="3 4" key="1">
    <citation type="submission" date="2024-07" db="EMBL/GenBank/DDBJ databases">
        <authorList>
            <person name="Thanompreechachai J."/>
            <person name="Duangmal K."/>
        </authorList>
    </citation>
    <scope>NUCLEOTIDE SEQUENCE [LARGE SCALE GENOMIC DNA]</scope>
    <source>
        <strain evidence="3 4">LSe6-4</strain>
    </source>
</reference>
<proteinExistence type="predicted"/>
<dbReference type="InterPro" id="IPR013785">
    <property type="entry name" value="Aldolase_TIM"/>
</dbReference>
<keyword evidence="2" id="KW-0411">Iron-sulfur</keyword>
<organism evidence="3 4">
    <name type="scientific">Kineococcus halophytocola</name>
    <dbReference type="NCBI Taxonomy" id="3234027"/>
    <lineage>
        <taxon>Bacteria</taxon>
        <taxon>Bacillati</taxon>
        <taxon>Actinomycetota</taxon>
        <taxon>Actinomycetes</taxon>
        <taxon>Kineosporiales</taxon>
        <taxon>Kineosporiaceae</taxon>
        <taxon>Kineococcus</taxon>
    </lineage>
</organism>
<keyword evidence="2" id="KW-0408">Iron</keyword>
<evidence type="ECO:0000313" key="3">
    <source>
        <dbReference type="EMBL" id="MEZ0165685.1"/>
    </source>
</evidence>
<dbReference type="InterPro" id="IPR034405">
    <property type="entry name" value="F420"/>
</dbReference>
<dbReference type="PANTHER" id="PTHR43076:SF1">
    <property type="entry name" value="LIPOYL SYNTHASE 2"/>
    <property type="match status" value="1"/>
</dbReference>
<dbReference type="Gene3D" id="3.20.20.70">
    <property type="entry name" value="Aldolase class I"/>
    <property type="match status" value="1"/>
</dbReference>
<evidence type="ECO:0000256" key="1">
    <source>
        <dbReference type="ARBA" id="ARBA00001966"/>
    </source>
</evidence>
<gene>
    <name evidence="3" type="ORF">AB2L27_13065</name>
</gene>